<evidence type="ECO:0000313" key="3">
    <source>
        <dbReference type="EMBL" id="EAQ07706.1"/>
    </source>
</evidence>
<evidence type="ECO:0000259" key="2">
    <source>
        <dbReference type="SMART" id="SM00062"/>
    </source>
</evidence>
<dbReference type="SMART" id="SM00062">
    <property type="entry name" value="PBPb"/>
    <property type="match status" value="1"/>
</dbReference>
<organism evidence="3 4">
    <name type="scientific">Yoonia vestfoldensis SKA53</name>
    <dbReference type="NCBI Taxonomy" id="314232"/>
    <lineage>
        <taxon>Bacteria</taxon>
        <taxon>Pseudomonadati</taxon>
        <taxon>Pseudomonadota</taxon>
        <taxon>Alphaproteobacteria</taxon>
        <taxon>Rhodobacterales</taxon>
        <taxon>Paracoccaceae</taxon>
        <taxon>Yoonia</taxon>
    </lineage>
</organism>
<dbReference type="PANTHER" id="PTHR35936">
    <property type="entry name" value="MEMBRANE-BOUND LYTIC MUREIN TRANSGLYCOSYLASE F"/>
    <property type="match status" value="1"/>
</dbReference>
<accession>A3V2X5</accession>
<evidence type="ECO:0000256" key="1">
    <source>
        <dbReference type="ARBA" id="ARBA00022729"/>
    </source>
</evidence>
<dbReference type="Gene3D" id="3.40.190.10">
    <property type="entry name" value="Periplasmic binding protein-like II"/>
    <property type="match status" value="2"/>
</dbReference>
<dbReference type="eggNOG" id="COG0834">
    <property type="taxonomic scope" value="Bacteria"/>
</dbReference>
<dbReference type="EMBL" id="AAMS01000002">
    <property type="protein sequence ID" value="EAQ07706.1"/>
    <property type="molecule type" value="Genomic_DNA"/>
</dbReference>
<comment type="caution">
    <text evidence="3">The sequence shown here is derived from an EMBL/GenBank/DDBJ whole genome shotgun (WGS) entry which is preliminary data.</text>
</comment>
<gene>
    <name evidence="3" type="ORF">SKA53_12753</name>
</gene>
<name>A3V2X5_9RHOB</name>
<keyword evidence="4" id="KW-1185">Reference proteome</keyword>
<dbReference type="SUPFAM" id="SSF53850">
    <property type="entry name" value="Periplasmic binding protein-like II"/>
    <property type="match status" value="1"/>
</dbReference>
<dbReference type="STRING" id="314232.SKA53_12753"/>
<dbReference type="HOGENOM" id="CLU_019602_18_3_5"/>
<reference evidence="3 4" key="1">
    <citation type="submission" date="2006-01" db="EMBL/GenBank/DDBJ databases">
        <authorList>
            <person name="Hagstrom A."/>
            <person name="Ferriera S."/>
            <person name="Johnson J."/>
            <person name="Kravitz S."/>
            <person name="Halpern A."/>
            <person name="Remington K."/>
            <person name="Beeson K."/>
            <person name="Tran B."/>
            <person name="Rogers Y.-H."/>
            <person name="Friedman R."/>
            <person name="Venter J.C."/>
        </authorList>
    </citation>
    <scope>NUCLEOTIDE SEQUENCE [LARGE SCALE GENOMIC DNA]</scope>
    <source>
        <strain evidence="3 4">SKA53</strain>
    </source>
</reference>
<dbReference type="Pfam" id="PF00497">
    <property type="entry name" value="SBP_bac_3"/>
    <property type="match status" value="1"/>
</dbReference>
<dbReference type="PANTHER" id="PTHR35936:SF17">
    <property type="entry name" value="ARGININE-BINDING EXTRACELLULAR PROTEIN ARTP"/>
    <property type="match status" value="1"/>
</dbReference>
<dbReference type="CDD" id="cd13530">
    <property type="entry name" value="PBP2_peptides_like"/>
    <property type="match status" value="1"/>
</dbReference>
<sequence>MTLDPRAQAGKLAQPHAIWGMLAQMKGSFMTDYMINTARRGALALFAGALVAALPLMSHAQDNTPMDPRLTTPGFLTVGTGDPVYPPWMLSNDPAGGEGFENGLVYALAAEMGFAPEQVVWVGQTFDQTIAPGAKPYDFSIQQISVTEPRKQVVSFSQVYFQPDKAVIALPGTAAETATSFADLRGLRWGAVIGTTDNDYLVNILGVTDAAIYNEQVDVFQALQAGQIDATLAALPTALFMTAVQVPDASIVALVPADENDSGHGLLFELGSPLVPWVDEALSAVIARGVVEELIATYLVADPDLPIIAE</sequence>
<dbReference type="AlphaFoldDB" id="A3V2X5"/>
<evidence type="ECO:0000313" key="4">
    <source>
        <dbReference type="Proteomes" id="UP000004507"/>
    </source>
</evidence>
<dbReference type="InterPro" id="IPR001638">
    <property type="entry name" value="Solute-binding_3/MltF_N"/>
</dbReference>
<protein>
    <submittedName>
        <fullName evidence="3">Putative amino acid ABC transporter, periplasmic amino acid-binding protein</fullName>
    </submittedName>
</protein>
<feature type="domain" description="Solute-binding protein family 3/N-terminal" evidence="2">
    <location>
        <begin position="75"/>
        <end position="302"/>
    </location>
</feature>
<keyword evidence="1" id="KW-0732">Signal</keyword>
<dbReference type="Proteomes" id="UP000004507">
    <property type="component" value="Unassembled WGS sequence"/>
</dbReference>
<proteinExistence type="predicted"/>